<sequence>MVKPKQVQEFSTPYTIDQLQNFDLTPRRDGLIGQVSTAHVKSTRSMWKHNGCTVFGVNKWLALVPKASRPTLKTLQKLLEPRNHKIQAFYEVDSWHTVHLGKRKLYHRINGIGAKKRQQFMEHQVARKLNQQK</sequence>
<reference evidence="2" key="2">
    <citation type="journal article" date="2009" name="Genome Res.">
        <title>Comparative genomic analyses of the human fungal pathogens Coccidioides and their relatives.</title>
        <authorList>
            <person name="Sharpton T.J."/>
            <person name="Stajich J.E."/>
            <person name="Rounsley S.D."/>
            <person name="Gardner M.J."/>
            <person name="Wortman J.R."/>
            <person name="Jordar V.S."/>
            <person name="Maiti R."/>
            <person name="Kodira C.D."/>
            <person name="Neafsey D.E."/>
            <person name="Zeng Q."/>
            <person name="Hung C.-Y."/>
            <person name="McMahan C."/>
            <person name="Muszewska A."/>
            <person name="Grynberg M."/>
            <person name="Mandel M.A."/>
            <person name="Kellner E.M."/>
            <person name="Barker B.M."/>
            <person name="Galgiani J.N."/>
            <person name="Orbach M.J."/>
            <person name="Kirkland T.N."/>
            <person name="Cole G.T."/>
            <person name="Henn M.R."/>
            <person name="Birren B.W."/>
            <person name="Taylor J.W."/>
        </authorList>
    </citation>
    <scope>NUCLEOTIDE SEQUENCE [LARGE SCALE GENOMIC DNA]</scope>
    <source>
        <strain evidence="2">RMSCC 3488</strain>
    </source>
</reference>
<dbReference type="EMBL" id="DS268110">
    <property type="protein sequence ID" value="KMM66553.1"/>
    <property type="molecule type" value="Genomic_DNA"/>
</dbReference>
<proteinExistence type="predicted"/>
<evidence type="ECO:0000313" key="2">
    <source>
        <dbReference type="Proteomes" id="UP000054567"/>
    </source>
</evidence>
<name>A0A0J6F8N1_COCPO</name>
<dbReference type="Proteomes" id="UP000054567">
    <property type="component" value="Unassembled WGS sequence"/>
</dbReference>
<protein>
    <submittedName>
        <fullName evidence="1">Uncharacterized protein</fullName>
    </submittedName>
</protein>
<accession>A0A0J6F8N1</accession>
<dbReference type="AlphaFoldDB" id="A0A0J6F8N1"/>
<reference evidence="1 2" key="1">
    <citation type="submission" date="2007-06" db="EMBL/GenBank/DDBJ databases">
        <title>The Genome Sequence of Coccidioides posadasii RMSCC_3488.</title>
        <authorList>
            <consortium name="Coccidioides Genome Resources Consortium"/>
            <consortium name="The Broad Institute Genome Sequencing Platform"/>
            <person name="Henn M.R."/>
            <person name="Sykes S."/>
            <person name="Young S."/>
            <person name="Jaffe D."/>
            <person name="Berlin A."/>
            <person name="Alvarez P."/>
            <person name="Butler J."/>
            <person name="Gnerre S."/>
            <person name="Grabherr M."/>
            <person name="Mauceli E."/>
            <person name="Brockman W."/>
            <person name="Kodira C."/>
            <person name="Alvarado L."/>
            <person name="Zeng Q."/>
            <person name="Crawford M."/>
            <person name="Antoine C."/>
            <person name="Devon K."/>
            <person name="Galgiani J."/>
            <person name="Orsborn K."/>
            <person name="Lewis M.L."/>
            <person name="Nusbaum C."/>
            <person name="Galagan J."/>
            <person name="Birren B."/>
        </authorList>
    </citation>
    <scope>NUCLEOTIDE SEQUENCE [LARGE SCALE GENOMIC DNA]</scope>
    <source>
        <strain evidence="1 2">RMSCC 3488</strain>
    </source>
</reference>
<reference evidence="2" key="3">
    <citation type="journal article" date="2010" name="Genome Res.">
        <title>Population genomic sequencing of Coccidioides fungi reveals recent hybridization and transposon control.</title>
        <authorList>
            <person name="Neafsey D.E."/>
            <person name="Barker B.M."/>
            <person name="Sharpton T.J."/>
            <person name="Stajich J.E."/>
            <person name="Park D.J."/>
            <person name="Whiston E."/>
            <person name="Hung C.-Y."/>
            <person name="McMahan C."/>
            <person name="White J."/>
            <person name="Sykes S."/>
            <person name="Heiman D."/>
            <person name="Young S."/>
            <person name="Zeng Q."/>
            <person name="Abouelleil A."/>
            <person name="Aftuck L."/>
            <person name="Bessette D."/>
            <person name="Brown A."/>
            <person name="FitzGerald M."/>
            <person name="Lui A."/>
            <person name="Macdonald J.P."/>
            <person name="Priest M."/>
            <person name="Orbach M.J."/>
            <person name="Galgiani J.N."/>
            <person name="Kirkland T.N."/>
            <person name="Cole G.T."/>
            <person name="Birren B.W."/>
            <person name="Henn M.R."/>
            <person name="Taylor J.W."/>
            <person name="Rounsley S.D."/>
        </authorList>
    </citation>
    <scope>NUCLEOTIDE SEQUENCE [LARGE SCALE GENOMIC DNA]</scope>
    <source>
        <strain evidence="2">RMSCC 3488</strain>
    </source>
</reference>
<dbReference type="VEuPathDB" id="FungiDB:CPAG_02891"/>
<evidence type="ECO:0000313" key="1">
    <source>
        <dbReference type="EMBL" id="KMM66553.1"/>
    </source>
</evidence>
<organism evidence="1 2">
    <name type="scientific">Coccidioides posadasii RMSCC 3488</name>
    <dbReference type="NCBI Taxonomy" id="454284"/>
    <lineage>
        <taxon>Eukaryota</taxon>
        <taxon>Fungi</taxon>
        <taxon>Dikarya</taxon>
        <taxon>Ascomycota</taxon>
        <taxon>Pezizomycotina</taxon>
        <taxon>Eurotiomycetes</taxon>
        <taxon>Eurotiomycetidae</taxon>
        <taxon>Onygenales</taxon>
        <taxon>Onygenaceae</taxon>
        <taxon>Coccidioides</taxon>
    </lineage>
</organism>
<gene>
    <name evidence="1" type="ORF">CPAG_02891</name>
</gene>